<gene>
    <name evidence="2" type="ORF">EWB00_002991</name>
</gene>
<dbReference type="Proteomes" id="UP000311919">
    <property type="component" value="Unassembled WGS sequence"/>
</dbReference>
<evidence type="ECO:0000313" key="2">
    <source>
        <dbReference type="EMBL" id="TNN13393.1"/>
    </source>
</evidence>
<dbReference type="STRING" id="6182.A0A4Z2DA58"/>
<protein>
    <submittedName>
        <fullName evidence="2">Eukaryotic translation initiation factor 4E transporter isoform X1</fullName>
    </submittedName>
</protein>
<name>A0A4Z2DA58_SCHJA</name>
<evidence type="ECO:0000313" key="3">
    <source>
        <dbReference type="Proteomes" id="UP000311919"/>
    </source>
</evidence>
<accession>A0A4Z2DA58</accession>
<keyword evidence="3" id="KW-1185">Reference proteome</keyword>
<sequence>MDKCELDIQSERKSSRIRYTRAEILAVKKLPILSRFANPSLLRSTNVRGKPNSFSRSQGVEKPRDAAAIVLGPQKRTWNTGCHVSQQSQSRDVSHSNTTTRWPKFNSENRPYDKQHHKTIGDYKKEYRYGDARGSGRGRARASGRYAEGVSFTKNFSNEERYSRDRRVSCSHSDDEPEWFAEGPTTVDETIELGEILEETMECDVTKKCSEVEKNLTHVDDSILSSETSTKIISEKASGAESFTFPELSTKTSVGAVEHSLSDNQGSRFKHLFQKNELTDENKLPSDVNFIKSAPMDNINEKLLRLLRGSCRDSSNYFSPEKNTALQVENKLRSILLGHTHVPPSNSESKKESIGSKPKVLTVEEIEAQLKLPQGDSTCSNKFTDADASPLGHFSDPLIDDQAIKSRGMPIVPPKSHNHFSNLVTASNLVPILQSWMIRQHHKSVDSQPANRHNTHSPFGPISNPLDNSLSANVRIHPLQNPDIPLHLTCGADPPSHGFLRQFWNGTRDVTTHPRPQLHSPVFYPDASRLQPTITSDSGLPRRPIVKAQQDVFSSLNPNQMASSSIFNANHNNMLMNSSIHQDTNRRLLDINTKQSYVGINESPSVNNSQIPTSCSKQKCGNLLSFRNLSPSIASSASFNTSSTHHHQINANESQLNNGNLVLLSQLVEWEKLKQPSDVNLSFDGMKAKTLEEIEQLESSRNNIFY</sequence>
<dbReference type="OrthoDB" id="8916892at2759"/>
<keyword evidence="2" id="KW-0648">Protein biosynthesis</keyword>
<dbReference type="EMBL" id="SKCS01000193">
    <property type="protein sequence ID" value="TNN13393.1"/>
    <property type="molecule type" value="Genomic_DNA"/>
</dbReference>
<dbReference type="GO" id="GO:0003743">
    <property type="term" value="F:translation initiation factor activity"/>
    <property type="evidence" value="ECO:0007669"/>
    <property type="project" value="UniProtKB-KW"/>
</dbReference>
<reference evidence="2 3" key="1">
    <citation type="submission" date="2019-03" db="EMBL/GenBank/DDBJ databases">
        <title>An improved genome assembly of the fluke Schistosoma japonicum.</title>
        <authorList>
            <person name="Hu W."/>
            <person name="Luo F."/>
            <person name="Yin M."/>
            <person name="Mo X."/>
            <person name="Sun C."/>
            <person name="Wu Q."/>
            <person name="Zhu B."/>
            <person name="Xiang M."/>
            <person name="Wang J."/>
            <person name="Wang Y."/>
            <person name="Zhang T."/>
            <person name="Xu B."/>
            <person name="Zheng H."/>
            <person name="Feng Z."/>
        </authorList>
    </citation>
    <scope>NUCLEOTIDE SEQUENCE [LARGE SCALE GENOMIC DNA]</scope>
    <source>
        <strain evidence="2">HuSjv2</strain>
        <tissue evidence="2">Worms</tissue>
    </source>
</reference>
<organism evidence="2 3">
    <name type="scientific">Schistosoma japonicum</name>
    <name type="common">Blood fluke</name>
    <dbReference type="NCBI Taxonomy" id="6182"/>
    <lineage>
        <taxon>Eukaryota</taxon>
        <taxon>Metazoa</taxon>
        <taxon>Spiralia</taxon>
        <taxon>Lophotrochozoa</taxon>
        <taxon>Platyhelminthes</taxon>
        <taxon>Trematoda</taxon>
        <taxon>Digenea</taxon>
        <taxon>Strigeidida</taxon>
        <taxon>Schistosomatoidea</taxon>
        <taxon>Schistosomatidae</taxon>
        <taxon>Schistosoma</taxon>
    </lineage>
</organism>
<evidence type="ECO:0000256" key="1">
    <source>
        <dbReference type="SAM" id="MobiDB-lite"/>
    </source>
</evidence>
<proteinExistence type="predicted"/>
<feature type="region of interest" description="Disordered" evidence="1">
    <location>
        <begin position="79"/>
        <end position="115"/>
    </location>
</feature>
<keyword evidence="2" id="KW-0396">Initiation factor</keyword>
<comment type="caution">
    <text evidence="2">The sequence shown here is derived from an EMBL/GenBank/DDBJ whole genome shotgun (WGS) entry which is preliminary data.</text>
</comment>
<dbReference type="AlphaFoldDB" id="A0A4Z2DA58"/>
<feature type="compositionally biased region" description="Polar residues" evidence="1">
    <location>
        <begin position="79"/>
        <end position="109"/>
    </location>
</feature>